<sequence>MRNIDTNFKLGDKIDEAVSHYIETHQNTEAVDANSLSLNVQDDGGGRVVTVMHPQSYSQQVCRQVSVGEQMGDGPWVEELLDGRLAALVAHLAQPSRSSHHHGQTSHHKIPTTIRGDVDTSVILDGSMRLFSSHSLEQHHEALTVQVSDLPTLPPLQDMKRCPDTSWFNKDKNSLKENGDMLLEDSQVLEMSSGSPMQCKQNKKSLPHKKRISRKLKRNTGNTTPSQEDIVFIQCNDEVQQEQEEIHPDSFVDPLVRHQETGHIPDTHVPHIRAVLVCQLCGQFYGEEQLKFYQHLRHHYEPQTSIIMENPVVPDIGIDKISNTCIVDNGVTLPDSIVELSLEGTVPKTIYQAMDKHIVYDKQLYKYSMGIDKDVEGELDDTLDKLELYCCVKCNKSFRKQKQCEAHIREVHASKIEDMGEFSEPEDLMEGIHVAVDEGEHEQEQHEQHEQQHPDPTHDHEVHEQSQEQHAQYDTVLPHLTVENGHVHQEHVRHWYSRSGGESPEVGPLCACGGAGCCPVCAPPYTHQRPYQVTKEEVLERILENEEQQPEPPPPRLEKPHSDTSKSKKKTDKKFECVQCGRVFEHRNSMVYHLLMHNERKHPCLDCGKRFYTSTSLKVHKRTHDGVKPCECTVCGQRFRRNGDLKYHTASKHSNEKLFKCEFCNKEFARRYSLNIHRRIHTGERNYKCDFCPKSFRAASYKQIHMRTHTGLRPYQCAHCDKCFRVSYDMRRHVRVVHEKSKKDDEVKKQTEKTTKKDDKQKNKDDKKKVAKKPPNVTIQNKAVKLNQKDLQRRDGCYLRLSDYEEKTNIKMESELLKNQNGNAKIEFRENTDGEMPIFSQVEKVTANHIPMGTLKNVDINRERELPGDIEMFDKLAFYNIPAV</sequence>
<feature type="region of interest" description="Disordered" evidence="8">
    <location>
        <begin position="545"/>
        <end position="570"/>
    </location>
</feature>
<dbReference type="EMBL" id="CAVLEF010000006">
    <property type="protein sequence ID" value="CAK1544769.1"/>
    <property type="molecule type" value="Genomic_DNA"/>
</dbReference>
<dbReference type="InterPro" id="IPR013087">
    <property type="entry name" value="Znf_C2H2_type"/>
</dbReference>
<evidence type="ECO:0000256" key="3">
    <source>
        <dbReference type="ARBA" id="ARBA00022737"/>
    </source>
</evidence>
<accession>A0AAV1J8I0</accession>
<dbReference type="PANTHER" id="PTHR24394:SF29">
    <property type="entry name" value="MYONEURIN"/>
    <property type="match status" value="1"/>
</dbReference>
<dbReference type="InterPro" id="IPR036236">
    <property type="entry name" value="Znf_C2H2_sf"/>
</dbReference>
<feature type="compositionally biased region" description="Basic and acidic residues" evidence="8">
    <location>
        <begin position="738"/>
        <end position="768"/>
    </location>
</feature>
<dbReference type="Gene3D" id="3.30.160.60">
    <property type="entry name" value="Classic Zinc Finger"/>
    <property type="match status" value="5"/>
</dbReference>
<evidence type="ECO:0000256" key="1">
    <source>
        <dbReference type="ARBA" id="ARBA00004123"/>
    </source>
</evidence>
<evidence type="ECO:0000259" key="9">
    <source>
        <dbReference type="PROSITE" id="PS50157"/>
    </source>
</evidence>
<dbReference type="GO" id="GO:0000981">
    <property type="term" value="F:DNA-binding transcription factor activity, RNA polymerase II-specific"/>
    <property type="evidence" value="ECO:0007669"/>
    <property type="project" value="TreeGrafter"/>
</dbReference>
<evidence type="ECO:0000256" key="5">
    <source>
        <dbReference type="ARBA" id="ARBA00022833"/>
    </source>
</evidence>
<feature type="domain" description="C2H2-type" evidence="9">
    <location>
        <begin position="715"/>
        <end position="743"/>
    </location>
</feature>
<evidence type="ECO:0000256" key="4">
    <source>
        <dbReference type="ARBA" id="ARBA00022771"/>
    </source>
</evidence>
<dbReference type="PROSITE" id="PS00028">
    <property type="entry name" value="ZINC_FINGER_C2H2_1"/>
    <property type="match status" value="7"/>
</dbReference>
<dbReference type="SUPFAM" id="SSF57667">
    <property type="entry name" value="beta-beta-alpha zinc fingers"/>
    <property type="match status" value="4"/>
</dbReference>
<dbReference type="Proteomes" id="UP001497472">
    <property type="component" value="Unassembled WGS sequence"/>
</dbReference>
<keyword evidence="4 7" id="KW-0863">Zinc-finger</keyword>
<dbReference type="GO" id="GO:0048598">
    <property type="term" value="P:embryonic morphogenesis"/>
    <property type="evidence" value="ECO:0007669"/>
    <property type="project" value="UniProtKB-ARBA"/>
</dbReference>
<feature type="domain" description="C2H2-type" evidence="9">
    <location>
        <begin position="602"/>
        <end position="629"/>
    </location>
</feature>
<feature type="region of interest" description="Disordered" evidence="8">
    <location>
        <begin position="738"/>
        <end position="780"/>
    </location>
</feature>
<dbReference type="GO" id="GO:1990837">
    <property type="term" value="F:sequence-specific double-stranded DNA binding"/>
    <property type="evidence" value="ECO:0007669"/>
    <property type="project" value="UniProtKB-ARBA"/>
</dbReference>
<evidence type="ECO:0000256" key="7">
    <source>
        <dbReference type="PROSITE-ProRule" id="PRU00042"/>
    </source>
</evidence>
<keyword evidence="3" id="KW-0677">Repeat</keyword>
<feature type="region of interest" description="Disordered" evidence="8">
    <location>
        <begin position="439"/>
        <end position="469"/>
    </location>
</feature>
<feature type="domain" description="C2H2-type" evidence="9">
    <location>
        <begin position="389"/>
        <end position="417"/>
    </location>
</feature>
<gene>
    <name evidence="10" type="ORF">LNINA_LOCUS4489</name>
</gene>
<evidence type="ECO:0000256" key="6">
    <source>
        <dbReference type="ARBA" id="ARBA00023242"/>
    </source>
</evidence>
<evidence type="ECO:0000256" key="8">
    <source>
        <dbReference type="SAM" id="MobiDB-lite"/>
    </source>
</evidence>
<dbReference type="Pfam" id="PF00096">
    <property type="entry name" value="zf-C2H2"/>
    <property type="match status" value="5"/>
</dbReference>
<dbReference type="FunFam" id="3.30.160.60:FF:000303">
    <property type="entry name" value="Zinc finger protein 41"/>
    <property type="match status" value="1"/>
</dbReference>
<comment type="caution">
    <text evidence="10">The sequence shown here is derived from an EMBL/GenBank/DDBJ whole genome shotgun (WGS) entry which is preliminary data.</text>
</comment>
<keyword evidence="2" id="KW-0479">Metal-binding</keyword>
<dbReference type="FunFam" id="3.30.160.60:FF:000624">
    <property type="entry name" value="zinc finger protein 697"/>
    <property type="match status" value="1"/>
</dbReference>
<dbReference type="GO" id="GO:0005634">
    <property type="term" value="C:nucleus"/>
    <property type="evidence" value="ECO:0007669"/>
    <property type="project" value="UniProtKB-SubCell"/>
</dbReference>
<feature type="domain" description="C2H2-type" evidence="9">
    <location>
        <begin position="575"/>
        <end position="602"/>
    </location>
</feature>
<evidence type="ECO:0000313" key="10">
    <source>
        <dbReference type="EMBL" id="CAK1544769.1"/>
    </source>
</evidence>
<comment type="subcellular location">
    <subcellularLocation>
        <location evidence="1">Nucleus</location>
    </subcellularLocation>
</comment>
<keyword evidence="5" id="KW-0862">Zinc</keyword>
<feature type="compositionally biased region" description="Basic and acidic residues" evidence="8">
    <location>
        <begin position="556"/>
        <end position="566"/>
    </location>
</feature>
<feature type="domain" description="C2H2-type" evidence="9">
    <location>
        <begin position="687"/>
        <end position="714"/>
    </location>
</feature>
<evidence type="ECO:0000313" key="11">
    <source>
        <dbReference type="Proteomes" id="UP001497472"/>
    </source>
</evidence>
<protein>
    <recommendedName>
        <fullName evidence="9">C2H2-type domain-containing protein</fullName>
    </recommendedName>
</protein>
<name>A0AAV1J8I0_9NEOP</name>
<feature type="domain" description="C2H2-type" evidence="9">
    <location>
        <begin position="659"/>
        <end position="686"/>
    </location>
</feature>
<dbReference type="PROSITE" id="PS50157">
    <property type="entry name" value="ZINC_FINGER_C2H2_2"/>
    <property type="match status" value="7"/>
</dbReference>
<evidence type="ECO:0000256" key="2">
    <source>
        <dbReference type="ARBA" id="ARBA00022723"/>
    </source>
</evidence>
<feature type="domain" description="C2H2-type" evidence="9">
    <location>
        <begin position="630"/>
        <end position="658"/>
    </location>
</feature>
<dbReference type="PANTHER" id="PTHR24394">
    <property type="entry name" value="ZINC FINGER PROTEIN"/>
    <property type="match status" value="1"/>
</dbReference>
<feature type="compositionally biased region" description="Basic and acidic residues" evidence="8">
    <location>
        <begin position="439"/>
        <end position="467"/>
    </location>
</feature>
<organism evidence="10 11">
    <name type="scientific">Leptosia nina</name>
    <dbReference type="NCBI Taxonomy" id="320188"/>
    <lineage>
        <taxon>Eukaryota</taxon>
        <taxon>Metazoa</taxon>
        <taxon>Ecdysozoa</taxon>
        <taxon>Arthropoda</taxon>
        <taxon>Hexapoda</taxon>
        <taxon>Insecta</taxon>
        <taxon>Pterygota</taxon>
        <taxon>Neoptera</taxon>
        <taxon>Endopterygota</taxon>
        <taxon>Lepidoptera</taxon>
        <taxon>Glossata</taxon>
        <taxon>Ditrysia</taxon>
        <taxon>Papilionoidea</taxon>
        <taxon>Pieridae</taxon>
        <taxon>Pierinae</taxon>
        <taxon>Leptosia</taxon>
    </lineage>
</organism>
<dbReference type="GO" id="GO:0008270">
    <property type="term" value="F:zinc ion binding"/>
    <property type="evidence" value="ECO:0007669"/>
    <property type="project" value="UniProtKB-KW"/>
</dbReference>
<keyword evidence="11" id="KW-1185">Reference proteome</keyword>
<keyword evidence="6" id="KW-0539">Nucleus</keyword>
<proteinExistence type="predicted"/>
<reference evidence="10 11" key="1">
    <citation type="submission" date="2023-11" db="EMBL/GenBank/DDBJ databases">
        <authorList>
            <person name="Okamura Y."/>
        </authorList>
    </citation>
    <scope>NUCLEOTIDE SEQUENCE [LARGE SCALE GENOMIC DNA]</scope>
</reference>
<dbReference type="AlphaFoldDB" id="A0AAV1J8I0"/>
<dbReference type="SMART" id="SM00355">
    <property type="entry name" value="ZnF_C2H2"/>
    <property type="match status" value="8"/>
</dbReference>
<dbReference type="FunFam" id="3.30.160.60:FF:000100">
    <property type="entry name" value="Zinc finger 45-like"/>
    <property type="match status" value="1"/>
</dbReference>